<evidence type="ECO:0000256" key="2">
    <source>
        <dbReference type="ARBA" id="ARBA00023015"/>
    </source>
</evidence>
<dbReference type="AlphaFoldDB" id="A0A9Q0JDQ9"/>
<dbReference type="GO" id="GO:0046982">
    <property type="term" value="F:protein heterodimerization activity"/>
    <property type="evidence" value="ECO:0007669"/>
    <property type="project" value="UniProtKB-ARBA"/>
</dbReference>
<dbReference type="SMART" id="SM00338">
    <property type="entry name" value="BRLZ"/>
    <property type="match status" value="1"/>
</dbReference>
<dbReference type="PANTHER" id="PTHR45764:SF52">
    <property type="entry name" value="BASIC LEUCINE ZIPPER 4"/>
    <property type="match status" value="1"/>
</dbReference>
<name>A0A9Q0JDQ9_9ROSI</name>
<evidence type="ECO:0000313" key="8">
    <source>
        <dbReference type="EMBL" id="KAJ4838951.1"/>
    </source>
</evidence>
<dbReference type="GO" id="GO:0000976">
    <property type="term" value="F:transcription cis-regulatory region binding"/>
    <property type="evidence" value="ECO:0007669"/>
    <property type="project" value="TreeGrafter"/>
</dbReference>
<keyword evidence="10" id="KW-1185">Reference proteome</keyword>
<dbReference type="FunFam" id="1.20.5.170:FF:000020">
    <property type="entry name" value="BZIP transcription factor"/>
    <property type="match status" value="1"/>
</dbReference>
<reference evidence="8" key="1">
    <citation type="submission" date="2022-02" db="EMBL/GenBank/DDBJ databases">
        <authorList>
            <person name="Henning P.M."/>
            <person name="McCubbin A.G."/>
            <person name="Shore J.S."/>
        </authorList>
    </citation>
    <scope>NUCLEOTIDE SEQUENCE</scope>
    <source>
        <strain evidence="8">F60SS</strain>
        <tissue evidence="8">Leaves</tissue>
    </source>
</reference>
<protein>
    <recommendedName>
        <fullName evidence="7">BZIP domain-containing protein</fullName>
    </recommendedName>
</protein>
<dbReference type="EMBL" id="JAKUCV010003430">
    <property type="protein sequence ID" value="KAJ4838951.1"/>
    <property type="molecule type" value="Genomic_DNA"/>
</dbReference>
<evidence type="ECO:0000259" key="7">
    <source>
        <dbReference type="PROSITE" id="PS50217"/>
    </source>
</evidence>
<evidence type="ECO:0000256" key="1">
    <source>
        <dbReference type="ARBA" id="ARBA00004123"/>
    </source>
</evidence>
<dbReference type="GO" id="GO:0045893">
    <property type="term" value="P:positive regulation of DNA-templated transcription"/>
    <property type="evidence" value="ECO:0007669"/>
    <property type="project" value="TreeGrafter"/>
</dbReference>
<dbReference type="InterPro" id="IPR046347">
    <property type="entry name" value="bZIP_sf"/>
</dbReference>
<dbReference type="GO" id="GO:0005634">
    <property type="term" value="C:nucleus"/>
    <property type="evidence" value="ECO:0007669"/>
    <property type="project" value="UniProtKB-SubCell"/>
</dbReference>
<keyword evidence="5" id="KW-0539">Nucleus</keyword>
<dbReference type="CDD" id="cd14702">
    <property type="entry name" value="bZIP_plant_GBF1"/>
    <property type="match status" value="1"/>
</dbReference>
<dbReference type="PROSITE" id="PS50217">
    <property type="entry name" value="BZIP"/>
    <property type="match status" value="1"/>
</dbReference>
<dbReference type="InterPro" id="IPR045314">
    <property type="entry name" value="bZIP_plant_GBF1"/>
</dbReference>
<organism evidence="8 10">
    <name type="scientific">Turnera subulata</name>
    <dbReference type="NCBI Taxonomy" id="218843"/>
    <lineage>
        <taxon>Eukaryota</taxon>
        <taxon>Viridiplantae</taxon>
        <taxon>Streptophyta</taxon>
        <taxon>Embryophyta</taxon>
        <taxon>Tracheophyta</taxon>
        <taxon>Spermatophyta</taxon>
        <taxon>Magnoliopsida</taxon>
        <taxon>eudicotyledons</taxon>
        <taxon>Gunneridae</taxon>
        <taxon>Pentapetalae</taxon>
        <taxon>rosids</taxon>
        <taxon>fabids</taxon>
        <taxon>Malpighiales</taxon>
        <taxon>Passifloraceae</taxon>
        <taxon>Turnera</taxon>
    </lineage>
</organism>
<keyword evidence="4" id="KW-0804">Transcription</keyword>
<comment type="caution">
    <text evidence="8">The sequence shown here is derived from an EMBL/GenBank/DDBJ whole genome shotgun (WGS) entry which is preliminary data.</text>
</comment>
<dbReference type="Pfam" id="PF00170">
    <property type="entry name" value="bZIP_1"/>
    <property type="match status" value="1"/>
</dbReference>
<feature type="domain" description="BZIP" evidence="7">
    <location>
        <begin position="59"/>
        <end position="122"/>
    </location>
</feature>
<feature type="region of interest" description="Disordered" evidence="6">
    <location>
        <begin position="39"/>
        <end position="79"/>
    </location>
</feature>
<comment type="subcellular location">
    <subcellularLocation>
        <location evidence="1">Nucleus</location>
    </subcellularLocation>
</comment>
<dbReference type="SUPFAM" id="SSF57959">
    <property type="entry name" value="Leucine zipper domain"/>
    <property type="match status" value="1"/>
</dbReference>
<dbReference type="PROSITE" id="PS00036">
    <property type="entry name" value="BZIP_BASIC"/>
    <property type="match status" value="1"/>
</dbReference>
<proteinExistence type="predicted"/>
<evidence type="ECO:0000313" key="10">
    <source>
        <dbReference type="Proteomes" id="UP001141552"/>
    </source>
</evidence>
<keyword evidence="3" id="KW-0238">DNA-binding</keyword>
<evidence type="ECO:0000256" key="4">
    <source>
        <dbReference type="ARBA" id="ARBA00023163"/>
    </source>
</evidence>
<dbReference type="GO" id="GO:0003700">
    <property type="term" value="F:DNA-binding transcription factor activity"/>
    <property type="evidence" value="ECO:0007669"/>
    <property type="project" value="InterPro"/>
</dbReference>
<dbReference type="InterPro" id="IPR004827">
    <property type="entry name" value="bZIP"/>
</dbReference>
<dbReference type="Gene3D" id="1.20.5.170">
    <property type="match status" value="1"/>
</dbReference>
<dbReference type="Proteomes" id="UP001141552">
    <property type="component" value="Unassembled WGS sequence"/>
</dbReference>
<evidence type="ECO:0000256" key="5">
    <source>
        <dbReference type="ARBA" id="ARBA00023242"/>
    </source>
</evidence>
<sequence length="158" mass="18379">MLLAQEAVHLDYPVYPFHEPAPFTSNELQELLSLFQSSPTCSQNSGSDGSNPAVHSEEDDRKRRRMISNRESARRSRWRKKRHLENLTEQVNRLQLENQELKNRLGSVLNRSHVLCTENNQLLAESVALQARLSDLRRVLVAMRAMQHHNNIINNHHR</sequence>
<reference evidence="8" key="2">
    <citation type="journal article" date="2023" name="Plants (Basel)">
        <title>Annotation of the Turnera subulata (Passifloraceae) Draft Genome Reveals the S-Locus Evolved after the Divergence of Turneroideae from Passifloroideae in a Stepwise Manner.</title>
        <authorList>
            <person name="Henning P.M."/>
            <person name="Roalson E.H."/>
            <person name="Mir W."/>
            <person name="McCubbin A.G."/>
            <person name="Shore J.S."/>
        </authorList>
    </citation>
    <scope>NUCLEOTIDE SEQUENCE</scope>
    <source>
        <strain evidence="8">F60SS</strain>
    </source>
</reference>
<evidence type="ECO:0000256" key="3">
    <source>
        <dbReference type="ARBA" id="ARBA00023125"/>
    </source>
</evidence>
<evidence type="ECO:0000313" key="9">
    <source>
        <dbReference type="EMBL" id="KAJ4840119.1"/>
    </source>
</evidence>
<dbReference type="EMBL" id="JAKUCV010003114">
    <property type="protein sequence ID" value="KAJ4840119.1"/>
    <property type="molecule type" value="Genomic_DNA"/>
</dbReference>
<keyword evidence="2" id="KW-0805">Transcription regulation</keyword>
<dbReference type="PANTHER" id="PTHR45764">
    <property type="entry name" value="BZIP TRANSCRIPTION FACTOR 44"/>
    <property type="match status" value="1"/>
</dbReference>
<gene>
    <name evidence="8" type="ORF">Tsubulata_037323</name>
    <name evidence="9" type="ORF">Tsubulata_038137</name>
</gene>
<accession>A0A9Q0JDQ9</accession>
<evidence type="ECO:0000256" key="6">
    <source>
        <dbReference type="SAM" id="MobiDB-lite"/>
    </source>
</evidence>
<dbReference type="OrthoDB" id="551672at2759"/>
<feature type="compositionally biased region" description="Polar residues" evidence="6">
    <location>
        <begin position="39"/>
        <end position="50"/>
    </location>
</feature>